<organism evidence="1 2">
    <name type="scientific">Adiantum capillus-veneris</name>
    <name type="common">Maidenhair fern</name>
    <dbReference type="NCBI Taxonomy" id="13818"/>
    <lineage>
        <taxon>Eukaryota</taxon>
        <taxon>Viridiplantae</taxon>
        <taxon>Streptophyta</taxon>
        <taxon>Embryophyta</taxon>
        <taxon>Tracheophyta</taxon>
        <taxon>Polypodiopsida</taxon>
        <taxon>Polypodiidae</taxon>
        <taxon>Polypodiales</taxon>
        <taxon>Pteridineae</taxon>
        <taxon>Pteridaceae</taxon>
        <taxon>Vittarioideae</taxon>
        <taxon>Adiantum</taxon>
    </lineage>
</organism>
<gene>
    <name evidence="1" type="ORF">GOP47_0012701</name>
</gene>
<comment type="caution">
    <text evidence="1">The sequence shown here is derived from an EMBL/GenBank/DDBJ whole genome shotgun (WGS) entry which is preliminary data.</text>
</comment>
<accession>A0A9D4ZGQ7</accession>
<reference evidence="1" key="1">
    <citation type="submission" date="2021-01" db="EMBL/GenBank/DDBJ databases">
        <title>Adiantum capillus-veneris genome.</title>
        <authorList>
            <person name="Fang Y."/>
            <person name="Liao Q."/>
        </authorList>
    </citation>
    <scope>NUCLEOTIDE SEQUENCE</scope>
    <source>
        <strain evidence="1">H3</strain>
        <tissue evidence="1">Leaf</tissue>
    </source>
</reference>
<dbReference type="AlphaFoldDB" id="A0A9D4ZGQ7"/>
<name>A0A9D4ZGQ7_ADICA</name>
<dbReference type="EMBL" id="JABFUD020000012">
    <property type="protein sequence ID" value="KAI5072595.1"/>
    <property type="molecule type" value="Genomic_DNA"/>
</dbReference>
<protein>
    <submittedName>
        <fullName evidence="1">Uncharacterized protein</fullName>
    </submittedName>
</protein>
<sequence length="141" mass="16251">MEGTLHASPLQKRADCWPWERLLARTREARGRPREQLLTWNQIQGGSSDPRQIVETRARWERALIRSVAPFCIVGSRARNRALWAGKSVKNSCRAWWWRSKALSNSRSDTSQCLARQVNASNSQEWCEDNPQATLDFVNQS</sequence>
<proteinExistence type="predicted"/>
<evidence type="ECO:0000313" key="2">
    <source>
        <dbReference type="Proteomes" id="UP000886520"/>
    </source>
</evidence>
<dbReference type="Proteomes" id="UP000886520">
    <property type="component" value="Chromosome 12"/>
</dbReference>
<keyword evidence="2" id="KW-1185">Reference proteome</keyword>
<evidence type="ECO:0000313" key="1">
    <source>
        <dbReference type="EMBL" id="KAI5072595.1"/>
    </source>
</evidence>